<dbReference type="HOGENOM" id="CLU_871273_0_0_12"/>
<gene>
    <name evidence="1" type="ordered locus">Spith_2045</name>
</gene>
<dbReference type="Proteomes" id="UP000007254">
    <property type="component" value="Chromosome"/>
</dbReference>
<accession>G0GEG5</accession>
<dbReference type="EMBL" id="CP002903">
    <property type="protein sequence ID" value="AEJ62302.1"/>
    <property type="molecule type" value="Genomic_DNA"/>
</dbReference>
<dbReference type="KEGG" id="stq:Spith_2045"/>
<keyword evidence="2" id="KW-1185">Reference proteome</keyword>
<dbReference type="STRING" id="869211.Spith_2045"/>
<organism evidence="1 2">
    <name type="scientific">Winmispira thermophila (strain ATCC 700085 / DSM 6578 / Z-1203)</name>
    <name type="common">Spirochaeta thermophila</name>
    <dbReference type="NCBI Taxonomy" id="869211"/>
    <lineage>
        <taxon>Bacteria</taxon>
        <taxon>Pseudomonadati</taxon>
        <taxon>Spirochaetota</taxon>
        <taxon>Spirochaetia</taxon>
        <taxon>Winmispirales</taxon>
        <taxon>Winmispiraceae</taxon>
        <taxon>Winmispira</taxon>
    </lineage>
</organism>
<sequence>MMNMKRIIGVGMLICIGVAWLVGQEVAEGEMEEVARFRIGGGKGELGYRESPGPITIPYKPVMGHALRGLLIFDIMNGRFVFLDTKGYRVEREVRCELDYETTPYQVEEDVFVLSRPEWYRVIEVYDARRGEMAVVNDERFKDYRSWWYYGGVLFIQDAEGRLWSVPDPEVDEEANRRKVLDEEGTRRYVEERWGESGEVRIDEEGRLFIRGELATRDYTTWFEYRTGEKIEVIRGNTYLGKDKDGNVYWGSIGSVVVYPPEREKGITRIVRLALSKILGSVVVDGQTGDLYVLGKPEGGEIPLYRIRRDW</sequence>
<proteinExistence type="predicted"/>
<evidence type="ECO:0000313" key="1">
    <source>
        <dbReference type="EMBL" id="AEJ62302.1"/>
    </source>
</evidence>
<protein>
    <submittedName>
        <fullName evidence="1">Uncharacterized protein</fullName>
    </submittedName>
</protein>
<name>G0GEG5_WINT7</name>
<dbReference type="AlphaFoldDB" id="G0GEG5"/>
<evidence type="ECO:0000313" key="2">
    <source>
        <dbReference type="Proteomes" id="UP000007254"/>
    </source>
</evidence>
<reference evidence="1 2" key="1">
    <citation type="submission" date="2011-06" db="EMBL/GenBank/DDBJ databases">
        <title>The complete genome of Spirochaeta thermophila DSM 6578.</title>
        <authorList>
            <consortium name="US DOE Joint Genome Institute (JGI-PGF)"/>
            <person name="Lucas S."/>
            <person name="Lapidus A."/>
            <person name="Bruce D."/>
            <person name="Goodwin L."/>
            <person name="Pitluck S."/>
            <person name="Peters L."/>
            <person name="Kyrpides N."/>
            <person name="Mavromatis K."/>
            <person name="Ivanova N."/>
            <person name="Mikailova N."/>
            <person name="Pagani I."/>
            <person name="Chertkov O."/>
            <person name="Detter J.C."/>
            <person name="Tapia R."/>
            <person name="Han C."/>
            <person name="Land M."/>
            <person name="Hauser L."/>
            <person name="Markowitz V."/>
            <person name="Cheng J.-F."/>
            <person name="Hugenholtz P."/>
            <person name="Woyke T."/>
            <person name="Wu D."/>
            <person name="Spring S."/>
            <person name="Merkhoffer B."/>
            <person name="Schneider S."/>
            <person name="Klenk H.-P."/>
            <person name="Eisen J.A."/>
        </authorList>
    </citation>
    <scope>NUCLEOTIDE SEQUENCE [LARGE SCALE GENOMIC DNA]</scope>
    <source>
        <strain evidence="2">ATCC 700085 / DSM 6578 / Z-1203</strain>
    </source>
</reference>